<evidence type="ECO:0000256" key="4">
    <source>
        <dbReference type="ARBA" id="ARBA00022833"/>
    </source>
</evidence>
<dbReference type="InterPro" id="IPR036866">
    <property type="entry name" value="RibonucZ/Hydroxyglut_hydro"/>
</dbReference>
<dbReference type="CDD" id="cd16280">
    <property type="entry name" value="metallo-hydrolase-like_MBL-fold"/>
    <property type="match status" value="1"/>
</dbReference>
<feature type="domain" description="Metallo-beta-lactamase" evidence="5">
    <location>
        <begin position="109"/>
        <end position="296"/>
    </location>
</feature>
<gene>
    <name evidence="6" type="ORF">E8L99_14450</name>
</gene>
<dbReference type="InterPro" id="IPR001279">
    <property type="entry name" value="Metallo-B-lactamas"/>
</dbReference>
<dbReference type="PANTHER" id="PTHR46233">
    <property type="entry name" value="HYDROXYACYLGLUTATHIONE HYDROLASE GLOC"/>
    <property type="match status" value="1"/>
</dbReference>
<keyword evidence="3 6" id="KW-0378">Hydrolase</keyword>
<protein>
    <submittedName>
        <fullName evidence="6">MBL fold metallo-hydrolase</fullName>
    </submittedName>
</protein>
<dbReference type="SUPFAM" id="SSF56281">
    <property type="entry name" value="Metallo-hydrolase/oxidoreductase"/>
    <property type="match status" value="1"/>
</dbReference>
<dbReference type="OrthoDB" id="9773738at2"/>
<keyword evidence="4" id="KW-0862">Zinc</keyword>
<keyword evidence="2" id="KW-0479">Metal-binding</keyword>
<dbReference type="Proteomes" id="UP000298588">
    <property type="component" value="Chromosome"/>
</dbReference>
<comment type="cofactor">
    <cofactor evidence="1">
        <name>Zn(2+)</name>
        <dbReference type="ChEBI" id="CHEBI:29105"/>
    </cofactor>
</comment>
<evidence type="ECO:0000259" key="5">
    <source>
        <dbReference type="SMART" id="SM00849"/>
    </source>
</evidence>
<dbReference type="GO" id="GO:0046872">
    <property type="term" value="F:metal ion binding"/>
    <property type="evidence" value="ECO:0007669"/>
    <property type="project" value="UniProtKB-KW"/>
</dbReference>
<evidence type="ECO:0000313" key="7">
    <source>
        <dbReference type="Proteomes" id="UP000298588"/>
    </source>
</evidence>
<dbReference type="KEGG" id="paqt:E8L99_14450"/>
<evidence type="ECO:0000256" key="2">
    <source>
        <dbReference type="ARBA" id="ARBA00022723"/>
    </source>
</evidence>
<dbReference type="PANTHER" id="PTHR46233:SF3">
    <property type="entry name" value="HYDROXYACYLGLUTATHIONE HYDROLASE GLOC"/>
    <property type="match status" value="1"/>
</dbReference>
<dbReference type="Gene3D" id="3.60.15.10">
    <property type="entry name" value="Ribonuclease Z/Hydroxyacylglutathione hydrolase-like"/>
    <property type="match status" value="1"/>
</dbReference>
<evidence type="ECO:0000313" key="6">
    <source>
        <dbReference type="EMBL" id="QCK86870.1"/>
    </source>
</evidence>
<organism evidence="6 7">
    <name type="scientific">Phreatobacter aquaticus</name>
    <dbReference type="NCBI Taxonomy" id="2570229"/>
    <lineage>
        <taxon>Bacteria</taxon>
        <taxon>Pseudomonadati</taxon>
        <taxon>Pseudomonadota</taxon>
        <taxon>Alphaproteobacteria</taxon>
        <taxon>Hyphomicrobiales</taxon>
        <taxon>Phreatobacteraceae</taxon>
        <taxon>Phreatobacter</taxon>
    </lineage>
</organism>
<dbReference type="EMBL" id="CP039865">
    <property type="protein sequence ID" value="QCK86870.1"/>
    <property type="molecule type" value="Genomic_DNA"/>
</dbReference>
<reference evidence="6 7" key="1">
    <citation type="submission" date="2019-04" db="EMBL/GenBank/DDBJ databases">
        <title>Phreatobacter aquaticus sp. nov.</title>
        <authorList>
            <person name="Choi A."/>
            <person name="Baek K."/>
        </authorList>
    </citation>
    <scope>NUCLEOTIDE SEQUENCE [LARGE SCALE GENOMIC DNA]</scope>
    <source>
        <strain evidence="6 7">NMCR1094</strain>
    </source>
</reference>
<dbReference type="Pfam" id="PF00753">
    <property type="entry name" value="Lactamase_B"/>
    <property type="match status" value="1"/>
</dbReference>
<dbReference type="GO" id="GO:0016787">
    <property type="term" value="F:hydrolase activity"/>
    <property type="evidence" value="ECO:0007669"/>
    <property type="project" value="UniProtKB-KW"/>
</dbReference>
<evidence type="ECO:0000256" key="1">
    <source>
        <dbReference type="ARBA" id="ARBA00001947"/>
    </source>
</evidence>
<evidence type="ECO:0000256" key="3">
    <source>
        <dbReference type="ARBA" id="ARBA00022801"/>
    </source>
</evidence>
<accession>A0A4D7QG29</accession>
<sequence>MRLFKPPSSAFRAEPVSPARRGFLATACACCAVWALDPSPALAQSPEVLRHIAAAREAAGSDLVSYFGLSQIAVPTPGQRSVSPDQLMRMPTPPPGRAFDNLYFVGNRWVSAWAITTSDGIILIDAMDNDDEAEHIIDAGMRKLGLDPKAIKMVIVTHGHGDHYGGVGYLKRQYNPQIVASTLDWTMMETNLEFDRPDWGRPPQRDVAVDDGAVLRLGDTAIDVLLTPGHTMGTISLLFNAKSGGSTHRVMLWGGTAFNFGRRPDRLTRINAYIDGTERAREIAARQNVEVFISNHNIYDQAVEKLEALGKGGPNPFVLGSATTVRALTVMNECAKATRVVWSS</sequence>
<dbReference type="InterPro" id="IPR051453">
    <property type="entry name" value="MBL_Glyoxalase_II"/>
</dbReference>
<keyword evidence="7" id="KW-1185">Reference proteome</keyword>
<proteinExistence type="predicted"/>
<dbReference type="RefSeq" id="WP_137100201.1">
    <property type="nucleotide sequence ID" value="NZ_CP039865.1"/>
</dbReference>
<dbReference type="AlphaFoldDB" id="A0A4D7QG29"/>
<name>A0A4D7QG29_9HYPH</name>
<dbReference type="SMART" id="SM00849">
    <property type="entry name" value="Lactamase_B"/>
    <property type="match status" value="1"/>
</dbReference>